<reference evidence="2" key="1">
    <citation type="submission" date="2024-04" db="EMBL/GenBank/DDBJ databases">
        <authorList>
            <person name="Shaw F."/>
            <person name="Minotto A."/>
        </authorList>
    </citation>
    <scope>NUCLEOTIDE SEQUENCE [LARGE SCALE GENOMIC DNA]</scope>
</reference>
<gene>
    <name evidence="1" type="ORF">GFSPODELE1_LOCUS10342</name>
</gene>
<dbReference type="Proteomes" id="UP001497453">
    <property type="component" value="Chromosome 8"/>
</dbReference>
<evidence type="ECO:0000313" key="2">
    <source>
        <dbReference type="Proteomes" id="UP001497453"/>
    </source>
</evidence>
<dbReference type="EMBL" id="OZ037951">
    <property type="protein sequence ID" value="CAL1715646.1"/>
    <property type="molecule type" value="Genomic_DNA"/>
</dbReference>
<organism evidence="1 2">
    <name type="scientific">Somion occarium</name>
    <dbReference type="NCBI Taxonomy" id="3059160"/>
    <lineage>
        <taxon>Eukaryota</taxon>
        <taxon>Fungi</taxon>
        <taxon>Dikarya</taxon>
        <taxon>Basidiomycota</taxon>
        <taxon>Agaricomycotina</taxon>
        <taxon>Agaricomycetes</taxon>
        <taxon>Polyporales</taxon>
        <taxon>Cerrenaceae</taxon>
        <taxon>Somion</taxon>
    </lineage>
</organism>
<accession>A0ABP1E6I2</accession>
<name>A0ABP1E6I2_9APHY</name>
<sequence>MGGASVLLPCTPMQKVGSAMYVITRCLLMCNQNFRPSGDEYQYSLTLVSIMTFQLNDLYPQTLTMWTYAGDWMPRSIFTTFNNSVAWTDMTYLWSIQNHLWTTPLNDMLSLLYVRIYLL</sequence>
<keyword evidence="2" id="KW-1185">Reference proteome</keyword>
<proteinExistence type="predicted"/>
<evidence type="ECO:0000313" key="1">
    <source>
        <dbReference type="EMBL" id="CAL1715646.1"/>
    </source>
</evidence>
<protein>
    <submittedName>
        <fullName evidence="1">Uncharacterized protein</fullName>
    </submittedName>
</protein>